<evidence type="ECO:0000256" key="2">
    <source>
        <dbReference type="ARBA" id="ARBA00023002"/>
    </source>
</evidence>
<gene>
    <name evidence="6" type="primary">msrB</name>
    <name evidence="6" type="ORF">VZC37_09240</name>
</gene>
<reference evidence="6 7" key="1">
    <citation type="submission" date="2024-01" db="EMBL/GenBank/DDBJ databases">
        <title>Draft genome sequence of Gordonia sp. LSe1-13.</title>
        <authorList>
            <person name="Suphannarot A."/>
            <person name="Mingma R."/>
        </authorList>
    </citation>
    <scope>NUCLEOTIDE SEQUENCE [LARGE SCALE GENOMIC DNA]</scope>
    <source>
        <strain evidence="6 7">LSe1-13</strain>
    </source>
</reference>
<dbReference type="NCBIfam" id="TIGR00357">
    <property type="entry name" value="peptide-methionine (R)-S-oxide reductase MsrB"/>
    <property type="match status" value="1"/>
</dbReference>
<accession>A0ABU7MD01</accession>
<dbReference type="InterPro" id="IPR002579">
    <property type="entry name" value="Met_Sox_Rdtase_MsrB_dom"/>
</dbReference>
<dbReference type="InterPro" id="IPR011057">
    <property type="entry name" value="Mss4-like_sf"/>
</dbReference>
<dbReference type="PANTHER" id="PTHR10173:SF52">
    <property type="entry name" value="METHIONINE-R-SULFOXIDE REDUCTASE B1"/>
    <property type="match status" value="1"/>
</dbReference>
<dbReference type="PANTHER" id="PTHR10173">
    <property type="entry name" value="METHIONINE SULFOXIDE REDUCTASE"/>
    <property type="match status" value="1"/>
</dbReference>
<feature type="domain" description="MsrB" evidence="5">
    <location>
        <begin position="19"/>
        <end position="143"/>
    </location>
</feature>
<dbReference type="Gene3D" id="2.170.150.20">
    <property type="entry name" value="Peptide methionine sulfoxide reductase"/>
    <property type="match status" value="1"/>
</dbReference>
<evidence type="ECO:0000313" key="7">
    <source>
        <dbReference type="Proteomes" id="UP001347146"/>
    </source>
</evidence>
<dbReference type="Pfam" id="PF01641">
    <property type="entry name" value="SelR"/>
    <property type="match status" value="1"/>
</dbReference>
<feature type="region of interest" description="Disordered" evidence="4">
    <location>
        <begin position="1"/>
        <end position="22"/>
    </location>
</feature>
<name>A0ABU7MD01_9ACTN</name>
<keyword evidence="2 6" id="KW-0560">Oxidoreductase</keyword>
<feature type="compositionally biased region" description="Basic and acidic residues" evidence="4">
    <location>
        <begin position="12"/>
        <end position="22"/>
    </location>
</feature>
<evidence type="ECO:0000259" key="5">
    <source>
        <dbReference type="PROSITE" id="PS51790"/>
    </source>
</evidence>
<dbReference type="Proteomes" id="UP001347146">
    <property type="component" value="Unassembled WGS sequence"/>
</dbReference>
<dbReference type="SUPFAM" id="SSF51316">
    <property type="entry name" value="Mss4-like"/>
    <property type="match status" value="1"/>
</dbReference>
<comment type="catalytic activity">
    <reaction evidence="3">
        <text>L-methionyl-[protein] + [thioredoxin]-disulfide + H2O = L-methionyl-(R)-S-oxide-[protein] + [thioredoxin]-dithiol</text>
        <dbReference type="Rhea" id="RHEA:24164"/>
        <dbReference type="Rhea" id="RHEA-COMP:10698"/>
        <dbReference type="Rhea" id="RHEA-COMP:10700"/>
        <dbReference type="Rhea" id="RHEA-COMP:12313"/>
        <dbReference type="Rhea" id="RHEA-COMP:12314"/>
        <dbReference type="ChEBI" id="CHEBI:15377"/>
        <dbReference type="ChEBI" id="CHEBI:16044"/>
        <dbReference type="ChEBI" id="CHEBI:29950"/>
        <dbReference type="ChEBI" id="CHEBI:45764"/>
        <dbReference type="ChEBI" id="CHEBI:50058"/>
        <dbReference type="EC" id="1.8.4.12"/>
    </reaction>
</comment>
<dbReference type="InterPro" id="IPR028427">
    <property type="entry name" value="Met_Sox_Rdtase_MsrB"/>
</dbReference>
<evidence type="ECO:0000256" key="1">
    <source>
        <dbReference type="ARBA" id="ARBA00012499"/>
    </source>
</evidence>
<dbReference type="EC" id="1.8.4.12" evidence="1"/>
<keyword evidence="7" id="KW-1185">Reference proteome</keyword>
<evidence type="ECO:0000256" key="3">
    <source>
        <dbReference type="ARBA" id="ARBA00048488"/>
    </source>
</evidence>
<protein>
    <recommendedName>
        <fullName evidence="1">peptide-methionine (R)-S-oxide reductase</fullName>
        <ecNumber evidence="1">1.8.4.12</ecNumber>
    </recommendedName>
</protein>
<dbReference type="GO" id="GO:0033743">
    <property type="term" value="F:peptide-methionine (R)-S-oxide reductase activity"/>
    <property type="evidence" value="ECO:0007669"/>
    <property type="project" value="UniProtKB-EC"/>
</dbReference>
<evidence type="ECO:0000313" key="6">
    <source>
        <dbReference type="EMBL" id="MEE3850516.1"/>
    </source>
</evidence>
<dbReference type="EMBL" id="JAZDUF010000002">
    <property type="protein sequence ID" value="MEE3850516.1"/>
    <property type="molecule type" value="Genomic_DNA"/>
</dbReference>
<dbReference type="PROSITE" id="PS51790">
    <property type="entry name" value="MSRB"/>
    <property type="match status" value="1"/>
</dbReference>
<evidence type="ECO:0000256" key="4">
    <source>
        <dbReference type="SAM" id="MobiDB-lite"/>
    </source>
</evidence>
<comment type="caution">
    <text evidence="6">The sequence shown here is derived from an EMBL/GenBank/DDBJ whole genome shotgun (WGS) entry which is preliminary data.</text>
</comment>
<proteinExistence type="predicted"/>
<sequence>MSPNTPAESESTDARPISDDQWRERLTPAEYRVLRQAGTEAPFTGEYTDTTTIGVYRCRACDAELFRSEQKFESHCGWPSFFSPLAGDAIIERADTSLGMRRVEVLCANCGSHLGHVFEGEGYDTPTDLRYCINSISLKLEPTTPDR</sequence>
<dbReference type="RefSeq" id="WP_330432161.1">
    <property type="nucleotide sequence ID" value="NZ_JAZDUF010000002.1"/>
</dbReference>
<organism evidence="6 7">
    <name type="scientific">Gordonia sesuvii</name>
    <dbReference type="NCBI Taxonomy" id="3116777"/>
    <lineage>
        <taxon>Bacteria</taxon>
        <taxon>Bacillati</taxon>
        <taxon>Actinomycetota</taxon>
        <taxon>Actinomycetes</taxon>
        <taxon>Mycobacteriales</taxon>
        <taxon>Gordoniaceae</taxon>
        <taxon>Gordonia</taxon>
    </lineage>
</organism>